<name>A0A176WJL9_MARPO</name>
<dbReference type="GO" id="GO:0015918">
    <property type="term" value="P:sterol transport"/>
    <property type="evidence" value="ECO:0007669"/>
    <property type="project" value="InterPro"/>
</dbReference>
<dbReference type="Gene3D" id="2.60.40.770">
    <property type="match status" value="1"/>
</dbReference>
<dbReference type="SMART" id="SM00737">
    <property type="entry name" value="ML"/>
    <property type="match status" value="1"/>
</dbReference>
<evidence type="ECO:0000256" key="1">
    <source>
        <dbReference type="ARBA" id="ARBA00002053"/>
    </source>
</evidence>
<proteinExistence type="inferred from homology"/>
<dbReference type="Pfam" id="PF02221">
    <property type="entry name" value="E1_DerP2_DerF2"/>
    <property type="match status" value="1"/>
</dbReference>
<sequence length="229" mass="25018">MDTRGTSVFLLLCTIVVGLSSASHVHGDFRPCSAWRKYPITIKDVVINPEPVVSGDLVTFTVPAFTNLELQGGTVVVTVSLYGFKVHTEKDDICEKTACPVKGDFALSSSQELPPFTPPGLYKLKFQVLDNDGIEQACASVGFSIVWRPSMSLMCELGVQSGRWERLTIILIGLSGRWCCTGSWNHVQAFRNQSKSPPDFQVNKVLGHRPVQGSGRPAYCRSCGVRAPV</sequence>
<organism evidence="9 10">
    <name type="scientific">Marchantia polymorpha subsp. ruderalis</name>
    <dbReference type="NCBI Taxonomy" id="1480154"/>
    <lineage>
        <taxon>Eukaryota</taxon>
        <taxon>Viridiplantae</taxon>
        <taxon>Streptophyta</taxon>
        <taxon>Embryophyta</taxon>
        <taxon>Marchantiophyta</taxon>
        <taxon>Marchantiopsida</taxon>
        <taxon>Marchantiidae</taxon>
        <taxon>Marchantiales</taxon>
        <taxon>Marchantiaceae</taxon>
        <taxon>Marchantia</taxon>
    </lineage>
</organism>
<dbReference type="SUPFAM" id="SSF81296">
    <property type="entry name" value="E set domains"/>
    <property type="match status" value="1"/>
</dbReference>
<gene>
    <name evidence="9" type="ORF">AXG93_3918s1030</name>
</gene>
<dbReference type="PANTHER" id="PTHR11306">
    <property type="entry name" value="NIEMANN PICK TYPE C2 PROTEIN NPC2-RELATED"/>
    <property type="match status" value="1"/>
</dbReference>
<keyword evidence="5 7" id="KW-0732">Signal</keyword>
<evidence type="ECO:0000256" key="3">
    <source>
        <dbReference type="ARBA" id="ARBA00011245"/>
    </source>
</evidence>
<comment type="subunit">
    <text evidence="3">Monomer.</text>
</comment>
<evidence type="ECO:0000256" key="6">
    <source>
        <dbReference type="ARBA" id="ARBA00023055"/>
    </source>
</evidence>
<comment type="similarity">
    <text evidence="2">Belongs to the NPC2 family.</text>
</comment>
<feature type="domain" description="MD-2-related lipid-recognition" evidence="8">
    <location>
        <begin position="29"/>
        <end position="143"/>
    </location>
</feature>
<evidence type="ECO:0000256" key="2">
    <source>
        <dbReference type="ARBA" id="ARBA00006370"/>
    </source>
</evidence>
<dbReference type="PANTHER" id="PTHR11306:SF0">
    <property type="entry name" value="PHOSPHATIDYLGLYCEROL_PHOSPHATIDYLINOSITOL TRANSFER PROTEIN"/>
    <property type="match status" value="1"/>
</dbReference>
<keyword evidence="4" id="KW-0813">Transport</keyword>
<keyword evidence="6" id="KW-0445">Lipid transport</keyword>
<evidence type="ECO:0000256" key="4">
    <source>
        <dbReference type="ARBA" id="ARBA00022448"/>
    </source>
</evidence>
<dbReference type="GO" id="GO:0032934">
    <property type="term" value="F:sterol binding"/>
    <property type="evidence" value="ECO:0007669"/>
    <property type="project" value="InterPro"/>
</dbReference>
<evidence type="ECO:0000256" key="7">
    <source>
        <dbReference type="SAM" id="SignalP"/>
    </source>
</evidence>
<feature type="signal peptide" evidence="7">
    <location>
        <begin position="1"/>
        <end position="22"/>
    </location>
</feature>
<evidence type="ECO:0000313" key="9">
    <source>
        <dbReference type="EMBL" id="OAE32545.1"/>
    </source>
</evidence>
<dbReference type="InterPro" id="IPR014756">
    <property type="entry name" value="Ig_E-set"/>
</dbReference>
<dbReference type="InterPro" id="IPR003172">
    <property type="entry name" value="ML_dom"/>
</dbReference>
<evidence type="ECO:0000259" key="8">
    <source>
        <dbReference type="SMART" id="SM00737"/>
    </source>
</evidence>
<evidence type="ECO:0000256" key="5">
    <source>
        <dbReference type="ARBA" id="ARBA00022729"/>
    </source>
</evidence>
<dbReference type="InterPro" id="IPR039670">
    <property type="entry name" value="NPC2-like"/>
</dbReference>
<dbReference type="Proteomes" id="UP000077202">
    <property type="component" value="Unassembled WGS sequence"/>
</dbReference>
<dbReference type="EMBL" id="LVLJ01000804">
    <property type="protein sequence ID" value="OAE32545.1"/>
    <property type="molecule type" value="Genomic_DNA"/>
</dbReference>
<accession>A0A176WJL9</accession>
<comment type="caution">
    <text evidence="9">The sequence shown here is derived from an EMBL/GenBank/DDBJ whole genome shotgun (WGS) entry which is preliminary data.</text>
</comment>
<evidence type="ECO:0000313" key="10">
    <source>
        <dbReference type="Proteomes" id="UP000077202"/>
    </source>
</evidence>
<keyword evidence="10" id="KW-1185">Reference proteome</keyword>
<protein>
    <recommendedName>
        <fullName evidence="8">MD-2-related lipid-recognition domain-containing protein</fullName>
    </recommendedName>
</protein>
<dbReference type="AlphaFoldDB" id="A0A176WJL9"/>
<reference evidence="9" key="1">
    <citation type="submission" date="2016-03" db="EMBL/GenBank/DDBJ databases">
        <title>Mechanisms controlling the formation of the plant cell surface in tip-growing cells are functionally conserved among land plants.</title>
        <authorList>
            <person name="Honkanen S."/>
            <person name="Jones V.A."/>
            <person name="Morieri G."/>
            <person name="Champion C."/>
            <person name="Hetherington A.J."/>
            <person name="Kelly S."/>
            <person name="Saint-Marcoux D."/>
            <person name="Proust H."/>
            <person name="Prescott H."/>
            <person name="Dolan L."/>
        </authorList>
    </citation>
    <scope>NUCLEOTIDE SEQUENCE [LARGE SCALE GENOMIC DNA]</scope>
    <source>
        <tissue evidence="9">Whole gametophyte</tissue>
    </source>
</reference>
<comment type="function">
    <text evidence="1">Catalyzes the intermembrane transfer of phosphatidylglycerol and phosphatidylinositol.</text>
</comment>
<feature type="chain" id="PRO_5008052549" description="MD-2-related lipid-recognition domain-containing protein" evidence="7">
    <location>
        <begin position="23"/>
        <end position="229"/>
    </location>
</feature>